<dbReference type="Proteomes" id="UP000290439">
    <property type="component" value="Chromosome"/>
</dbReference>
<proteinExistence type="predicted"/>
<sequence length="453" mass="51567">MITATKPLARSSTDWGRLGQYVLARRKVLGMTTRMELAQSTGLSYRLHGDIERGSRSVSDGTLAILEQALAWQPGSAREILSGGEPTLIDPPSDISPKASDWIRSLSEAYRISAELAESGHVGLSGRLLRALTDISHSAVMAPFRLQDVSAEFRAVEREFAGSGSGVQPTVIGIALGRYMKHLRESRYLSQERVGSLLGWPTSDIWLLEFGRIVLDKEKIRRLLTLYGEDSPHIQRECLRLASQSEKSGWWTKYNDQTLPDWFRIYLHLEQCADVIRTFEAHFIPGLLQTERYARSIMGFPVTGGLEHRVHLRMERQRVLERRDSPQLWVVIDEMALKRPPVSADVMSEQIAHLISMTKRRNVVIQILPTEKPLNAFSSSFSLLKFHEPELPHIVYTEQLTSAIYLDERKDIQPYMSLLDELCTEAMEPRESTEYLRRLLWNSGSSDERKHCP</sequence>
<dbReference type="SMART" id="SM00530">
    <property type="entry name" value="HTH_XRE"/>
    <property type="match status" value="2"/>
</dbReference>
<dbReference type="CDD" id="cd00093">
    <property type="entry name" value="HTH_XRE"/>
    <property type="match status" value="2"/>
</dbReference>
<dbReference type="Gene3D" id="1.10.260.40">
    <property type="entry name" value="lambda repressor-like DNA-binding domains"/>
    <property type="match status" value="1"/>
</dbReference>
<evidence type="ECO:0000259" key="1">
    <source>
        <dbReference type="PROSITE" id="PS50943"/>
    </source>
</evidence>
<dbReference type="InterPro" id="IPR043917">
    <property type="entry name" value="DUF5753"/>
</dbReference>
<dbReference type="Pfam" id="PF13560">
    <property type="entry name" value="HTH_31"/>
    <property type="match status" value="1"/>
</dbReference>
<dbReference type="EMBL" id="LR215973">
    <property type="protein sequence ID" value="VFA96341.1"/>
    <property type="molecule type" value="Genomic_DNA"/>
</dbReference>
<accession>A0A4U8VSD5</accession>
<evidence type="ECO:0000313" key="3">
    <source>
        <dbReference type="Proteomes" id="UP000290439"/>
    </source>
</evidence>
<protein>
    <submittedName>
        <fullName evidence="2">Transcriptional regulator, y4mF family</fullName>
    </submittedName>
</protein>
<gene>
    <name evidence="2" type="ORF">NCTC10797_00090</name>
</gene>
<evidence type="ECO:0000313" key="2">
    <source>
        <dbReference type="EMBL" id="VFA96341.1"/>
    </source>
</evidence>
<dbReference type="AlphaFoldDB" id="A0A4U8VSD5"/>
<dbReference type="PROSITE" id="PS50943">
    <property type="entry name" value="HTH_CROC1"/>
    <property type="match status" value="1"/>
</dbReference>
<dbReference type="SUPFAM" id="SSF47413">
    <property type="entry name" value="lambda repressor-like DNA-binding domains"/>
    <property type="match status" value="2"/>
</dbReference>
<organism evidence="2 3">
    <name type="scientific">Nocardia cyriacigeorgica</name>
    <dbReference type="NCBI Taxonomy" id="135487"/>
    <lineage>
        <taxon>Bacteria</taxon>
        <taxon>Bacillati</taxon>
        <taxon>Actinomycetota</taxon>
        <taxon>Actinomycetes</taxon>
        <taxon>Mycobacteriales</taxon>
        <taxon>Nocardiaceae</taxon>
        <taxon>Nocardia</taxon>
    </lineage>
</organism>
<dbReference type="InterPro" id="IPR001387">
    <property type="entry name" value="Cro/C1-type_HTH"/>
</dbReference>
<dbReference type="InterPro" id="IPR010982">
    <property type="entry name" value="Lambda_DNA-bd_dom_sf"/>
</dbReference>
<reference evidence="2 3" key="1">
    <citation type="submission" date="2019-02" db="EMBL/GenBank/DDBJ databases">
        <authorList>
            <consortium name="Pathogen Informatics"/>
        </authorList>
    </citation>
    <scope>NUCLEOTIDE SEQUENCE [LARGE SCALE GENOMIC DNA]</scope>
    <source>
        <strain evidence="2 3">3012STDY6756504</strain>
    </source>
</reference>
<feature type="domain" description="HTH cro/C1-type" evidence="1">
    <location>
        <begin position="180"/>
        <end position="234"/>
    </location>
</feature>
<dbReference type="Pfam" id="PF19054">
    <property type="entry name" value="DUF5753"/>
    <property type="match status" value="1"/>
</dbReference>
<dbReference type="GO" id="GO:0003677">
    <property type="term" value="F:DNA binding"/>
    <property type="evidence" value="ECO:0007669"/>
    <property type="project" value="InterPro"/>
</dbReference>
<name>A0A4U8VSD5_9NOCA</name>